<sequence length="127" mass="13959">MGVLATSLRERESSSTHTRRAHGARITCHTRYLPRSLGDMHFLLVFPLVFGGDGVAGEEPKSARRWTGKGSGWRLPCKDGRLVGRRLGRRFWGWRGDHGSDDGDLVWGEGVQWVDGGDGGGRGGEQE</sequence>
<accession>A0AAV9C552</accession>
<evidence type="ECO:0000256" key="1">
    <source>
        <dbReference type="SAM" id="MobiDB-lite"/>
    </source>
</evidence>
<keyword evidence="3" id="KW-1185">Reference proteome</keyword>
<comment type="caution">
    <text evidence="2">The sequence shown here is derived from an EMBL/GenBank/DDBJ whole genome shotgun (WGS) entry which is preliminary data.</text>
</comment>
<name>A0AAV9C552_ACOCL</name>
<evidence type="ECO:0000313" key="3">
    <source>
        <dbReference type="Proteomes" id="UP001180020"/>
    </source>
</evidence>
<reference evidence="2" key="2">
    <citation type="submission" date="2023-06" db="EMBL/GenBank/DDBJ databases">
        <authorList>
            <person name="Ma L."/>
            <person name="Liu K.-W."/>
            <person name="Li Z."/>
            <person name="Hsiao Y.-Y."/>
            <person name="Qi Y."/>
            <person name="Fu T."/>
            <person name="Tang G."/>
            <person name="Zhang D."/>
            <person name="Sun W.-H."/>
            <person name="Liu D.-K."/>
            <person name="Li Y."/>
            <person name="Chen G.-Z."/>
            <person name="Liu X.-D."/>
            <person name="Liao X.-Y."/>
            <person name="Jiang Y.-T."/>
            <person name="Yu X."/>
            <person name="Hao Y."/>
            <person name="Huang J."/>
            <person name="Zhao X.-W."/>
            <person name="Ke S."/>
            <person name="Chen Y.-Y."/>
            <person name="Wu W.-L."/>
            <person name="Hsu J.-L."/>
            <person name="Lin Y.-F."/>
            <person name="Huang M.-D."/>
            <person name="Li C.-Y."/>
            <person name="Huang L."/>
            <person name="Wang Z.-W."/>
            <person name="Zhao X."/>
            <person name="Zhong W.-Y."/>
            <person name="Peng D.-H."/>
            <person name="Ahmad S."/>
            <person name="Lan S."/>
            <person name="Zhang J.-S."/>
            <person name="Tsai W.-C."/>
            <person name="Van De Peer Y."/>
            <person name="Liu Z.-J."/>
        </authorList>
    </citation>
    <scope>NUCLEOTIDE SEQUENCE</scope>
    <source>
        <strain evidence="2">CP</strain>
        <tissue evidence="2">Leaves</tissue>
    </source>
</reference>
<feature type="region of interest" description="Disordered" evidence="1">
    <location>
        <begin position="1"/>
        <end position="21"/>
    </location>
</feature>
<dbReference type="Proteomes" id="UP001180020">
    <property type="component" value="Unassembled WGS sequence"/>
</dbReference>
<dbReference type="AlphaFoldDB" id="A0AAV9C552"/>
<protein>
    <submittedName>
        <fullName evidence="2">Uncharacterized protein</fullName>
    </submittedName>
</protein>
<dbReference type="EMBL" id="JAUJYO010000021">
    <property type="protein sequence ID" value="KAK1283582.1"/>
    <property type="molecule type" value="Genomic_DNA"/>
</dbReference>
<reference evidence="2" key="1">
    <citation type="journal article" date="2023" name="Nat. Commun.">
        <title>Diploid and tetraploid genomes of Acorus and the evolution of monocots.</title>
        <authorList>
            <person name="Ma L."/>
            <person name="Liu K.W."/>
            <person name="Li Z."/>
            <person name="Hsiao Y.Y."/>
            <person name="Qi Y."/>
            <person name="Fu T."/>
            <person name="Tang G.D."/>
            <person name="Zhang D."/>
            <person name="Sun W.H."/>
            <person name="Liu D.K."/>
            <person name="Li Y."/>
            <person name="Chen G.Z."/>
            <person name="Liu X.D."/>
            <person name="Liao X.Y."/>
            <person name="Jiang Y.T."/>
            <person name="Yu X."/>
            <person name="Hao Y."/>
            <person name="Huang J."/>
            <person name="Zhao X.W."/>
            <person name="Ke S."/>
            <person name="Chen Y.Y."/>
            <person name="Wu W.L."/>
            <person name="Hsu J.L."/>
            <person name="Lin Y.F."/>
            <person name="Huang M.D."/>
            <person name="Li C.Y."/>
            <person name="Huang L."/>
            <person name="Wang Z.W."/>
            <person name="Zhao X."/>
            <person name="Zhong W.Y."/>
            <person name="Peng D.H."/>
            <person name="Ahmad S."/>
            <person name="Lan S."/>
            <person name="Zhang J.S."/>
            <person name="Tsai W.C."/>
            <person name="Van de Peer Y."/>
            <person name="Liu Z.J."/>
        </authorList>
    </citation>
    <scope>NUCLEOTIDE SEQUENCE</scope>
    <source>
        <strain evidence="2">CP</strain>
    </source>
</reference>
<organism evidence="2 3">
    <name type="scientific">Acorus calamus</name>
    <name type="common">Sweet flag</name>
    <dbReference type="NCBI Taxonomy" id="4465"/>
    <lineage>
        <taxon>Eukaryota</taxon>
        <taxon>Viridiplantae</taxon>
        <taxon>Streptophyta</taxon>
        <taxon>Embryophyta</taxon>
        <taxon>Tracheophyta</taxon>
        <taxon>Spermatophyta</taxon>
        <taxon>Magnoliopsida</taxon>
        <taxon>Liliopsida</taxon>
        <taxon>Acoraceae</taxon>
        <taxon>Acorus</taxon>
    </lineage>
</organism>
<gene>
    <name evidence="2" type="ORF">QJS10_CPB21g00144</name>
</gene>
<proteinExistence type="predicted"/>
<evidence type="ECO:0000313" key="2">
    <source>
        <dbReference type="EMBL" id="KAK1283582.1"/>
    </source>
</evidence>